<dbReference type="GO" id="GO:0051604">
    <property type="term" value="P:protein maturation"/>
    <property type="evidence" value="ECO:0007669"/>
    <property type="project" value="TreeGrafter"/>
</dbReference>
<organism evidence="4 5">
    <name type="scientific">Aedoeadaptatus ivorii</name>
    <dbReference type="NCBI Taxonomy" id="54006"/>
    <lineage>
        <taxon>Bacteria</taxon>
        <taxon>Bacillati</taxon>
        <taxon>Bacillota</taxon>
        <taxon>Tissierellia</taxon>
        <taxon>Tissierellales</taxon>
        <taxon>Peptoniphilaceae</taxon>
        <taxon>Aedoeadaptatus</taxon>
    </lineage>
</organism>
<protein>
    <submittedName>
        <fullName evidence="4">Hydrogenase isoenzymes formation protein hypE</fullName>
    </submittedName>
</protein>
<dbReference type="AlphaFoldDB" id="A0A3S4YPK2"/>
<dbReference type="Gene3D" id="3.30.1330.10">
    <property type="entry name" value="PurM-like, N-terminal domain"/>
    <property type="match status" value="1"/>
</dbReference>
<feature type="domain" description="PurM-like C-terminal" evidence="3">
    <location>
        <begin position="156"/>
        <end position="309"/>
    </location>
</feature>
<dbReference type="Pfam" id="PF02769">
    <property type="entry name" value="AIRS_C"/>
    <property type="match status" value="1"/>
</dbReference>
<dbReference type="SUPFAM" id="SSF56042">
    <property type="entry name" value="PurM C-terminal domain-like"/>
    <property type="match status" value="1"/>
</dbReference>
<gene>
    <name evidence="4" type="primary">hypE</name>
    <name evidence="4" type="ORF">NCTC13079_00884</name>
</gene>
<dbReference type="InterPro" id="IPR011854">
    <property type="entry name" value="HypE"/>
</dbReference>
<evidence type="ECO:0000313" key="5">
    <source>
        <dbReference type="Proteomes" id="UP000269544"/>
    </source>
</evidence>
<feature type="domain" description="PurM-like N-terminal" evidence="2">
    <location>
        <begin position="37"/>
        <end position="143"/>
    </location>
</feature>
<reference evidence="4 5" key="1">
    <citation type="submission" date="2018-12" db="EMBL/GenBank/DDBJ databases">
        <authorList>
            <consortium name="Pathogen Informatics"/>
        </authorList>
    </citation>
    <scope>NUCLEOTIDE SEQUENCE [LARGE SCALE GENOMIC DNA]</scope>
    <source>
        <strain evidence="4 5">NCTC13079</strain>
    </source>
</reference>
<dbReference type="KEGG" id="piv:NCTC13079_00884"/>
<evidence type="ECO:0000313" key="4">
    <source>
        <dbReference type="EMBL" id="VEJ35719.1"/>
    </source>
</evidence>
<dbReference type="Pfam" id="PF00586">
    <property type="entry name" value="AIRS"/>
    <property type="match status" value="1"/>
</dbReference>
<dbReference type="Gene3D" id="3.90.650.10">
    <property type="entry name" value="PurM-like C-terminal domain"/>
    <property type="match status" value="1"/>
</dbReference>
<dbReference type="OrthoDB" id="153904at2"/>
<evidence type="ECO:0000259" key="3">
    <source>
        <dbReference type="Pfam" id="PF02769"/>
    </source>
</evidence>
<dbReference type="PIRSF" id="PIRSF005644">
    <property type="entry name" value="Hdrgns_mtr_HypE"/>
    <property type="match status" value="1"/>
</dbReference>
<dbReference type="PANTHER" id="PTHR30303:SF4">
    <property type="entry name" value="HYDROGENASE EXPRESSION_FORMATION PROTEIN HYPE"/>
    <property type="match status" value="1"/>
</dbReference>
<dbReference type="InterPro" id="IPR036676">
    <property type="entry name" value="PurM-like_C_sf"/>
</dbReference>
<evidence type="ECO:0000256" key="1">
    <source>
        <dbReference type="ARBA" id="ARBA00006243"/>
    </source>
</evidence>
<proteinExistence type="inferred from homology"/>
<dbReference type="InterPro" id="IPR036921">
    <property type="entry name" value="PurM-like_N_sf"/>
</dbReference>
<dbReference type="PANTHER" id="PTHR30303">
    <property type="entry name" value="HYDROGENASE ISOENZYMES FORMATION PROTEIN HYPE"/>
    <property type="match status" value="1"/>
</dbReference>
<keyword evidence="5" id="KW-1185">Reference proteome</keyword>
<dbReference type="Proteomes" id="UP000269544">
    <property type="component" value="Chromosome"/>
</dbReference>
<comment type="similarity">
    <text evidence="1">Belongs to the HypE family.</text>
</comment>
<dbReference type="RefSeq" id="WP_126465481.1">
    <property type="nucleotide sequence ID" value="NZ_JAUSWF010000001.1"/>
</dbReference>
<name>A0A3S4YPK2_9FIRM</name>
<accession>A0A3S4YPK2</accession>
<dbReference type="SUPFAM" id="SSF55326">
    <property type="entry name" value="PurM N-terminal domain-like"/>
    <property type="match status" value="1"/>
</dbReference>
<evidence type="ECO:0000259" key="2">
    <source>
        <dbReference type="Pfam" id="PF00586"/>
    </source>
</evidence>
<dbReference type="EMBL" id="LR134523">
    <property type="protein sequence ID" value="VEJ35719.1"/>
    <property type="molecule type" value="Genomic_DNA"/>
</dbReference>
<sequence length="335" mass="35985">MKIYSEPGKLPNAELENLVLSKIEEKREEVLVGSSVGEDTAVLDLGGDLAVLSSDPITGAVENLGKLAIHVSVNDVSTKSADAVGVLLTLLLPLGTKDSDIEKIMNDARSACDEVHMDIIGGHTEITDTVNQPIMISTVIGRVREEDLPEPDRIEAGDLVCMSKYAGLEGTAILCHDRADALHILGSDLIRRGAELVDDLSVQTEGEVAAHFRIGYMHDITEGGVEGALWESAVAVGKGMEIQKSKIPVHPATRAIEESTDINIYRLISSGSMIVIMNPDDFEPMHDELLQRGIPFTQIGVITDEEGIVYTDQGDRTPIDPPGADALYSALAELQ</sequence>
<dbReference type="InterPro" id="IPR016188">
    <property type="entry name" value="PurM-like_N"/>
</dbReference>
<dbReference type="InterPro" id="IPR010918">
    <property type="entry name" value="PurM-like_C_dom"/>
</dbReference>